<feature type="non-terminal residue" evidence="2">
    <location>
        <position position="1"/>
    </location>
</feature>
<accession>A0ABQ9UPH5</accession>
<gene>
    <name evidence="2" type="ORF">P7K49_023844</name>
</gene>
<reference evidence="2 3" key="1">
    <citation type="submission" date="2023-05" db="EMBL/GenBank/DDBJ databases">
        <title>B98-5 Cell Line De Novo Hybrid Assembly: An Optical Mapping Approach.</title>
        <authorList>
            <person name="Kananen K."/>
            <person name="Auerbach J.A."/>
            <person name="Kautto E."/>
            <person name="Blachly J.S."/>
        </authorList>
    </citation>
    <scope>NUCLEOTIDE SEQUENCE [LARGE SCALE GENOMIC DNA]</scope>
    <source>
        <strain evidence="2">B95-8</strain>
        <tissue evidence="2">Cell line</tissue>
    </source>
</reference>
<feature type="non-terminal residue" evidence="2">
    <location>
        <position position="111"/>
    </location>
</feature>
<proteinExistence type="predicted"/>
<evidence type="ECO:0000256" key="1">
    <source>
        <dbReference type="SAM" id="MobiDB-lite"/>
    </source>
</evidence>
<protein>
    <submittedName>
        <fullName evidence="2">Uncharacterized protein</fullName>
    </submittedName>
</protein>
<comment type="caution">
    <text evidence="2">The sequence shown here is derived from an EMBL/GenBank/DDBJ whole genome shotgun (WGS) entry which is preliminary data.</text>
</comment>
<organism evidence="2 3">
    <name type="scientific">Saguinus oedipus</name>
    <name type="common">Cotton-top tamarin</name>
    <name type="synonym">Oedipomidas oedipus</name>
    <dbReference type="NCBI Taxonomy" id="9490"/>
    <lineage>
        <taxon>Eukaryota</taxon>
        <taxon>Metazoa</taxon>
        <taxon>Chordata</taxon>
        <taxon>Craniata</taxon>
        <taxon>Vertebrata</taxon>
        <taxon>Euteleostomi</taxon>
        <taxon>Mammalia</taxon>
        <taxon>Eutheria</taxon>
        <taxon>Euarchontoglires</taxon>
        <taxon>Primates</taxon>
        <taxon>Haplorrhini</taxon>
        <taxon>Platyrrhini</taxon>
        <taxon>Cebidae</taxon>
        <taxon>Callitrichinae</taxon>
        <taxon>Saguinus</taxon>
    </lineage>
</organism>
<keyword evidence="3" id="KW-1185">Reference proteome</keyword>
<sequence length="111" mass="12233">AAASALRKPGHRSCPPRAPALAHRAERRKGEKKREEAAQQLRPGRCRKEERGAQPRPLVTRCHLLLPRRRRAQTMAARAEGRVVLTQSRASADTYSPAPRSAAPLGPFTQA</sequence>
<name>A0ABQ9UPH5_SAGOE</name>
<evidence type="ECO:0000313" key="2">
    <source>
        <dbReference type="EMBL" id="KAK2098393.1"/>
    </source>
</evidence>
<feature type="region of interest" description="Disordered" evidence="1">
    <location>
        <begin position="88"/>
        <end position="111"/>
    </location>
</feature>
<feature type="region of interest" description="Disordered" evidence="1">
    <location>
        <begin position="1"/>
        <end position="55"/>
    </location>
</feature>
<evidence type="ECO:0000313" key="3">
    <source>
        <dbReference type="Proteomes" id="UP001266305"/>
    </source>
</evidence>
<dbReference type="EMBL" id="JASSZA010000011">
    <property type="protein sequence ID" value="KAK2098393.1"/>
    <property type="molecule type" value="Genomic_DNA"/>
</dbReference>
<dbReference type="Proteomes" id="UP001266305">
    <property type="component" value="Unassembled WGS sequence"/>
</dbReference>
<feature type="compositionally biased region" description="Basic and acidic residues" evidence="1">
    <location>
        <begin position="28"/>
        <end position="37"/>
    </location>
</feature>